<dbReference type="Proteomes" id="UP000238163">
    <property type="component" value="Unassembled WGS sequence"/>
</dbReference>
<proteinExistence type="predicted"/>
<evidence type="ECO:0000313" key="2">
    <source>
        <dbReference type="Proteomes" id="UP000238163"/>
    </source>
</evidence>
<protein>
    <recommendedName>
        <fullName evidence="3">Transcriptional regulator</fullName>
    </recommendedName>
</protein>
<organism evidence="1 2">
    <name type="scientific">Vibrio mediterranei</name>
    <dbReference type="NCBI Taxonomy" id="689"/>
    <lineage>
        <taxon>Bacteria</taxon>
        <taxon>Pseudomonadati</taxon>
        <taxon>Pseudomonadota</taxon>
        <taxon>Gammaproteobacteria</taxon>
        <taxon>Vibrionales</taxon>
        <taxon>Vibrionaceae</taxon>
        <taxon>Vibrio</taxon>
    </lineage>
</organism>
<evidence type="ECO:0008006" key="3">
    <source>
        <dbReference type="Google" id="ProtNLM"/>
    </source>
</evidence>
<accession>A0ABX5D640</accession>
<dbReference type="EMBL" id="NWTN01000055">
    <property type="protein sequence ID" value="PRQ64463.1"/>
    <property type="molecule type" value="Genomic_DNA"/>
</dbReference>
<sequence>MKLISSVSVATLRSHARDFKELSAFVSSNLSEILLNLPELEPERVTCLDFEVKDLSAIHQHSAVVNALFEEGLFAIMIENIELIFEVIIVVGALEPLHKSNYTAIRATGNEVLNNKIEHNFSDYLNNVLLPLKTNIEENSSAIQSVLNHEDLELSVLETFI</sequence>
<evidence type="ECO:0000313" key="1">
    <source>
        <dbReference type="EMBL" id="PRQ64463.1"/>
    </source>
</evidence>
<comment type="caution">
    <text evidence="1">The sequence shown here is derived from an EMBL/GenBank/DDBJ whole genome shotgun (WGS) entry which is preliminary data.</text>
</comment>
<reference evidence="1 2" key="1">
    <citation type="submission" date="2018-03" db="EMBL/GenBank/DDBJ databases">
        <title>Genetic Diversity and Phenotypic Plasticity of AHL Mediated Quorum Sensing in Environmental Strains of Vibrio mediterranei.</title>
        <authorList>
            <person name="Lantoine F."/>
            <person name="Vouve F."/>
        </authorList>
    </citation>
    <scope>NUCLEOTIDE SEQUENCE [LARGE SCALE GENOMIC DNA]</scope>
    <source>
        <strain evidence="1 2">17LN0615E</strain>
    </source>
</reference>
<gene>
    <name evidence="1" type="ORF">COR51_27385</name>
</gene>
<dbReference type="RefSeq" id="WP_096444548.1">
    <property type="nucleotide sequence ID" value="NZ_NWTN01000055.1"/>
</dbReference>
<name>A0ABX5D640_9VIBR</name>
<keyword evidence="2" id="KW-1185">Reference proteome</keyword>